<protein>
    <submittedName>
        <fullName evidence="2">Uncharacterized protein</fullName>
    </submittedName>
</protein>
<organism evidence="2 3">
    <name type="scientific">Rhodoblastus acidophilus</name>
    <name type="common">Rhodopseudomonas acidophila</name>
    <dbReference type="NCBI Taxonomy" id="1074"/>
    <lineage>
        <taxon>Bacteria</taxon>
        <taxon>Pseudomonadati</taxon>
        <taxon>Pseudomonadota</taxon>
        <taxon>Alphaproteobacteria</taxon>
        <taxon>Hyphomicrobiales</taxon>
        <taxon>Rhodoblastaceae</taxon>
        <taxon>Rhodoblastus</taxon>
    </lineage>
</organism>
<comment type="caution">
    <text evidence="2">The sequence shown here is derived from an EMBL/GenBank/DDBJ whole genome shotgun (WGS) entry which is preliminary data.</text>
</comment>
<keyword evidence="1" id="KW-0472">Membrane</keyword>
<proteinExistence type="predicted"/>
<dbReference type="EMBL" id="WNKS01000012">
    <property type="protein sequence ID" value="MTV32021.1"/>
    <property type="molecule type" value="Genomic_DNA"/>
</dbReference>
<evidence type="ECO:0000256" key="1">
    <source>
        <dbReference type="SAM" id="Phobius"/>
    </source>
</evidence>
<dbReference type="OrthoDB" id="6089320at2"/>
<keyword evidence="1" id="KW-0812">Transmembrane</keyword>
<sequence>MPAPANVELITSLSRDMAISVVALSSCFMIVGAIAFWRAGAGQAKTFSLLIQRSQALQMATVVLIIVGACTLRILDSISSEAVVSILSGIAGYVLGGRSRADTKADNENSN</sequence>
<accession>A0A6N8DS67</accession>
<dbReference type="AlphaFoldDB" id="A0A6N8DS67"/>
<feature type="transmembrane region" description="Helical" evidence="1">
    <location>
        <begin position="17"/>
        <end position="37"/>
    </location>
</feature>
<reference evidence="2 3" key="1">
    <citation type="submission" date="2019-11" db="EMBL/GenBank/DDBJ databases">
        <title>Whole-genome sequence of a Rhodoblastus acidophilus DSM 142.</title>
        <authorList>
            <person name="Kyndt J.A."/>
            <person name="Meyer T.E."/>
        </authorList>
    </citation>
    <scope>NUCLEOTIDE SEQUENCE [LARGE SCALE GENOMIC DNA]</scope>
    <source>
        <strain evidence="2 3">DSM 142</strain>
    </source>
</reference>
<keyword evidence="1" id="KW-1133">Transmembrane helix</keyword>
<dbReference type="RefSeq" id="WP_155446709.1">
    <property type="nucleotide sequence ID" value="NZ_JAOQNR010000013.1"/>
</dbReference>
<evidence type="ECO:0000313" key="2">
    <source>
        <dbReference type="EMBL" id="MTV32021.1"/>
    </source>
</evidence>
<gene>
    <name evidence="2" type="ORF">GJ654_13595</name>
</gene>
<name>A0A6N8DS67_RHOAC</name>
<feature type="transmembrane region" description="Helical" evidence="1">
    <location>
        <begin position="57"/>
        <end position="75"/>
    </location>
</feature>
<dbReference type="Proteomes" id="UP000439113">
    <property type="component" value="Unassembled WGS sequence"/>
</dbReference>
<evidence type="ECO:0000313" key="3">
    <source>
        <dbReference type="Proteomes" id="UP000439113"/>
    </source>
</evidence>